<feature type="domain" description="Ice-binding protein C-terminal" evidence="2">
    <location>
        <begin position="255"/>
        <end position="277"/>
    </location>
</feature>
<organism evidence="3 4">
    <name type="scientific">Nitrosospira multiformis</name>
    <dbReference type="NCBI Taxonomy" id="1231"/>
    <lineage>
        <taxon>Bacteria</taxon>
        <taxon>Pseudomonadati</taxon>
        <taxon>Pseudomonadota</taxon>
        <taxon>Betaproteobacteria</taxon>
        <taxon>Nitrosomonadales</taxon>
        <taxon>Nitrosomonadaceae</taxon>
        <taxon>Nitrosospira</taxon>
    </lineage>
</organism>
<dbReference type="EMBL" id="FOHI01000002">
    <property type="protein sequence ID" value="SES92231.1"/>
    <property type="molecule type" value="Genomic_DNA"/>
</dbReference>
<keyword evidence="1" id="KW-0732">Signal</keyword>
<dbReference type="AlphaFoldDB" id="A0A1I0AG50"/>
<evidence type="ECO:0000259" key="2">
    <source>
        <dbReference type="Pfam" id="PF07589"/>
    </source>
</evidence>
<dbReference type="OrthoDB" id="8780711at2"/>
<feature type="chain" id="PRO_5010227630" evidence="1">
    <location>
        <begin position="24"/>
        <end position="279"/>
    </location>
</feature>
<feature type="signal peptide" evidence="1">
    <location>
        <begin position="1"/>
        <end position="23"/>
    </location>
</feature>
<evidence type="ECO:0000313" key="4">
    <source>
        <dbReference type="Proteomes" id="UP000183339"/>
    </source>
</evidence>
<evidence type="ECO:0000256" key="1">
    <source>
        <dbReference type="SAM" id="SignalP"/>
    </source>
</evidence>
<dbReference type="InterPro" id="IPR013424">
    <property type="entry name" value="Ice-binding_C"/>
</dbReference>
<dbReference type="Pfam" id="PF07589">
    <property type="entry name" value="PEP-CTERM"/>
    <property type="match status" value="1"/>
</dbReference>
<dbReference type="NCBIfam" id="TIGR02595">
    <property type="entry name" value="PEP_CTERM"/>
    <property type="match status" value="1"/>
</dbReference>
<dbReference type="NCBIfam" id="NF033554">
    <property type="entry name" value="floc_PepA"/>
    <property type="match status" value="1"/>
</dbReference>
<sequence length="279" mass="28806">MNKKLINLSMAAVLLGGPAIGYSATLNTFSPDGILQNFTGFDWHSNGGGWVQGFDLTGANNAGDSDTFTLTYQAFAGVINTTSPTNNLFVASPGPETGTYEVTTFQQITQTAVCQNDGCTSIQITTNSGTWEIFLDSNPDANQATGTGFLDGTSILSGTWDSGFSTFSATGAIPGPDVLGTGGGFLFGTVTNTNSTYINPALVGTQFQASLQFPGQSAPEYTRPTAFNGVATGADTASSFVIQTDGSQGFTAAEVPEPGILALMGIGLLGFAFTGRRRT</sequence>
<dbReference type="Proteomes" id="UP000183339">
    <property type="component" value="Unassembled WGS sequence"/>
</dbReference>
<reference evidence="3 4" key="1">
    <citation type="submission" date="2016-10" db="EMBL/GenBank/DDBJ databases">
        <authorList>
            <person name="de Groot N.N."/>
        </authorList>
    </citation>
    <scope>NUCLEOTIDE SEQUENCE [LARGE SCALE GENOMIC DNA]</scope>
    <source>
        <strain evidence="3 4">Nl7</strain>
    </source>
</reference>
<name>A0A1I0AG50_9PROT</name>
<proteinExistence type="predicted"/>
<protein>
    <submittedName>
        <fullName evidence="3">PEP-CTERM protein-sorting domain-containing protein</fullName>
    </submittedName>
</protein>
<accession>A0A1I0AG50</accession>
<gene>
    <name evidence="3" type="ORF">SAMN05216412_102206</name>
</gene>
<dbReference type="RefSeq" id="WP_074705049.1">
    <property type="nucleotide sequence ID" value="NZ_FOHI01000002.1"/>
</dbReference>
<evidence type="ECO:0000313" key="3">
    <source>
        <dbReference type="EMBL" id="SES92231.1"/>
    </source>
</evidence>